<accession>A0A371CTI3</accession>
<dbReference type="OrthoDB" id="2305498at2759"/>
<name>A0A371CTI3_9APHY</name>
<protein>
    <recommendedName>
        <fullName evidence="3">F-box domain-containing protein</fullName>
    </recommendedName>
</protein>
<proteinExistence type="predicted"/>
<keyword evidence="2" id="KW-1185">Reference proteome</keyword>
<evidence type="ECO:0008006" key="3">
    <source>
        <dbReference type="Google" id="ProtNLM"/>
    </source>
</evidence>
<dbReference type="EMBL" id="KZ857462">
    <property type="protein sequence ID" value="RDX43595.1"/>
    <property type="molecule type" value="Genomic_DNA"/>
</dbReference>
<sequence length="153" mass="17150">MSEANSSLQSLEGLLQPLGSSVARLRSLGLPLGHDRAHMVQYESQLKTLRELHVAQGRLLDKLHNAAAPINRLPAEILVHIFSNLLQERRIDSTHDFADRWSFLAFDPRPIRPALEPKRPAHGIVDLVEIHTGDVPQLHTSRFSDHSAAHTYP</sequence>
<dbReference type="Proteomes" id="UP000256964">
    <property type="component" value="Unassembled WGS sequence"/>
</dbReference>
<evidence type="ECO:0000313" key="2">
    <source>
        <dbReference type="Proteomes" id="UP000256964"/>
    </source>
</evidence>
<gene>
    <name evidence="1" type="ORF">OH76DRAFT_1487743</name>
</gene>
<reference evidence="1 2" key="1">
    <citation type="journal article" date="2018" name="Biotechnol. Biofuels">
        <title>Integrative visual omics of the white-rot fungus Polyporus brumalis exposes the biotechnological potential of its oxidative enzymes for delignifying raw plant biomass.</title>
        <authorList>
            <person name="Miyauchi S."/>
            <person name="Rancon A."/>
            <person name="Drula E."/>
            <person name="Hage H."/>
            <person name="Chaduli D."/>
            <person name="Favel A."/>
            <person name="Grisel S."/>
            <person name="Henrissat B."/>
            <person name="Herpoel-Gimbert I."/>
            <person name="Ruiz-Duenas F.J."/>
            <person name="Chevret D."/>
            <person name="Hainaut M."/>
            <person name="Lin J."/>
            <person name="Wang M."/>
            <person name="Pangilinan J."/>
            <person name="Lipzen A."/>
            <person name="Lesage-Meessen L."/>
            <person name="Navarro D."/>
            <person name="Riley R."/>
            <person name="Grigoriev I.V."/>
            <person name="Zhou S."/>
            <person name="Raouche S."/>
            <person name="Rosso M.N."/>
        </authorList>
    </citation>
    <scope>NUCLEOTIDE SEQUENCE [LARGE SCALE GENOMIC DNA]</scope>
    <source>
        <strain evidence="1 2">BRFM 1820</strain>
    </source>
</reference>
<evidence type="ECO:0000313" key="1">
    <source>
        <dbReference type="EMBL" id="RDX43595.1"/>
    </source>
</evidence>
<organism evidence="1 2">
    <name type="scientific">Lentinus brumalis</name>
    <dbReference type="NCBI Taxonomy" id="2498619"/>
    <lineage>
        <taxon>Eukaryota</taxon>
        <taxon>Fungi</taxon>
        <taxon>Dikarya</taxon>
        <taxon>Basidiomycota</taxon>
        <taxon>Agaricomycotina</taxon>
        <taxon>Agaricomycetes</taxon>
        <taxon>Polyporales</taxon>
        <taxon>Polyporaceae</taxon>
        <taxon>Lentinus</taxon>
    </lineage>
</organism>
<dbReference type="AlphaFoldDB" id="A0A371CTI3"/>